<dbReference type="Pfam" id="PF09382">
    <property type="entry name" value="RQC"/>
    <property type="match status" value="1"/>
</dbReference>
<dbReference type="NCBIfam" id="TIGR00614">
    <property type="entry name" value="recQ_fam"/>
    <property type="match status" value="1"/>
</dbReference>
<dbReference type="GO" id="GO:0007131">
    <property type="term" value="P:reciprocal meiotic recombination"/>
    <property type="evidence" value="ECO:0007669"/>
    <property type="project" value="UniProtKB-ARBA"/>
</dbReference>
<dbReference type="GO" id="GO:0000724">
    <property type="term" value="P:double-strand break repair via homologous recombination"/>
    <property type="evidence" value="ECO:0007669"/>
    <property type="project" value="TreeGrafter"/>
</dbReference>
<dbReference type="GO" id="GO:0005694">
    <property type="term" value="C:chromosome"/>
    <property type="evidence" value="ECO:0007669"/>
    <property type="project" value="TreeGrafter"/>
</dbReference>
<dbReference type="AlphaFoldDB" id="A0A8J9Y2Z4"/>
<protein>
    <recommendedName>
        <fullName evidence="12">ATP-dependent DNA helicase</fullName>
        <ecNumber evidence="12">5.6.2.4</ecNumber>
    </recommendedName>
</protein>
<evidence type="ECO:0000256" key="8">
    <source>
        <dbReference type="ARBA" id="ARBA00023235"/>
    </source>
</evidence>
<keyword evidence="9 12" id="KW-0539">Nucleus</keyword>
<dbReference type="GO" id="GO:0005524">
    <property type="term" value="F:ATP binding"/>
    <property type="evidence" value="ECO:0007669"/>
    <property type="project" value="UniProtKB-KW"/>
</dbReference>
<dbReference type="GO" id="GO:0006260">
    <property type="term" value="P:DNA replication"/>
    <property type="evidence" value="ECO:0007669"/>
    <property type="project" value="InterPro"/>
</dbReference>
<dbReference type="SUPFAM" id="SSF52540">
    <property type="entry name" value="P-loop containing nucleoside triphosphate hydrolases"/>
    <property type="match status" value="1"/>
</dbReference>
<dbReference type="PANTHER" id="PTHR13710">
    <property type="entry name" value="DNA HELICASE RECQ FAMILY MEMBER"/>
    <property type="match status" value="1"/>
</dbReference>
<evidence type="ECO:0000259" key="14">
    <source>
        <dbReference type="PROSITE" id="PS50967"/>
    </source>
</evidence>
<evidence type="ECO:0000313" key="16">
    <source>
        <dbReference type="EMBL" id="CAH0716934.1"/>
    </source>
</evidence>
<dbReference type="Pfam" id="PF16124">
    <property type="entry name" value="RecQ_Zn_bind"/>
    <property type="match status" value="1"/>
</dbReference>
<feature type="compositionally biased region" description="Low complexity" evidence="13">
    <location>
        <begin position="480"/>
        <end position="490"/>
    </location>
</feature>
<feature type="region of interest" description="Disordered" evidence="13">
    <location>
        <begin position="454"/>
        <end position="509"/>
    </location>
</feature>
<dbReference type="FunFam" id="3.40.50.300:FF:000340">
    <property type="entry name" value="Bloom syndrome, RecQ helicase"/>
    <property type="match status" value="1"/>
</dbReference>
<dbReference type="Gene3D" id="1.10.150.80">
    <property type="entry name" value="HRDC domain"/>
    <property type="match status" value="1"/>
</dbReference>
<reference evidence="16" key="1">
    <citation type="submission" date="2021-12" db="EMBL/GenBank/DDBJ databases">
        <authorList>
            <person name="Martin H S."/>
        </authorList>
    </citation>
    <scope>NUCLEOTIDE SEQUENCE</scope>
</reference>
<name>A0A8J9Y2Z4_9NEOP</name>
<evidence type="ECO:0000313" key="17">
    <source>
        <dbReference type="Proteomes" id="UP000838878"/>
    </source>
</evidence>
<comment type="catalytic activity">
    <reaction evidence="11 12">
        <text>ATP + H2O = ADP + phosphate + H(+)</text>
        <dbReference type="Rhea" id="RHEA:13065"/>
        <dbReference type="ChEBI" id="CHEBI:15377"/>
        <dbReference type="ChEBI" id="CHEBI:15378"/>
        <dbReference type="ChEBI" id="CHEBI:30616"/>
        <dbReference type="ChEBI" id="CHEBI:43474"/>
        <dbReference type="ChEBI" id="CHEBI:456216"/>
    </reaction>
</comment>
<dbReference type="GO" id="GO:0016787">
    <property type="term" value="F:hydrolase activity"/>
    <property type="evidence" value="ECO:0007669"/>
    <property type="project" value="UniProtKB-KW"/>
</dbReference>
<evidence type="ECO:0000256" key="2">
    <source>
        <dbReference type="ARBA" id="ARBA00005446"/>
    </source>
</evidence>
<dbReference type="InterPro" id="IPR010997">
    <property type="entry name" value="HRDC-like_sf"/>
</dbReference>
<proteinExistence type="inferred from homology"/>
<dbReference type="EMBL" id="OV170231">
    <property type="protein sequence ID" value="CAH0716934.1"/>
    <property type="molecule type" value="Genomic_DNA"/>
</dbReference>
<feature type="non-terminal residue" evidence="16">
    <location>
        <position position="529"/>
    </location>
</feature>
<dbReference type="PANTHER" id="PTHR13710:SF153">
    <property type="entry name" value="RECQ-LIKE DNA HELICASE BLM"/>
    <property type="match status" value="1"/>
</dbReference>
<feature type="domain" description="HRDC" evidence="14">
    <location>
        <begin position="365"/>
        <end position="447"/>
    </location>
</feature>
<keyword evidence="17" id="KW-1185">Reference proteome</keyword>
<comment type="subcellular location">
    <subcellularLocation>
        <location evidence="1 12">Nucleus</location>
    </subcellularLocation>
</comment>
<dbReference type="Proteomes" id="UP000838878">
    <property type="component" value="Chromosome 11"/>
</dbReference>
<dbReference type="InterPro" id="IPR027417">
    <property type="entry name" value="P-loop_NTPase"/>
</dbReference>
<dbReference type="SMART" id="SM00341">
    <property type="entry name" value="HRDC"/>
    <property type="match status" value="1"/>
</dbReference>
<dbReference type="GO" id="GO:0043138">
    <property type="term" value="F:3'-5' DNA helicase activity"/>
    <property type="evidence" value="ECO:0007669"/>
    <property type="project" value="UniProtKB-EC"/>
</dbReference>
<dbReference type="InterPro" id="IPR044876">
    <property type="entry name" value="HRDC_dom_sf"/>
</dbReference>
<evidence type="ECO:0000256" key="11">
    <source>
        <dbReference type="ARBA" id="ARBA00049360"/>
    </source>
</evidence>
<dbReference type="GO" id="GO:0003677">
    <property type="term" value="F:DNA binding"/>
    <property type="evidence" value="ECO:0007669"/>
    <property type="project" value="UniProtKB-KW"/>
</dbReference>
<evidence type="ECO:0000256" key="13">
    <source>
        <dbReference type="SAM" id="MobiDB-lite"/>
    </source>
</evidence>
<dbReference type="InterPro" id="IPR036388">
    <property type="entry name" value="WH-like_DNA-bd_sf"/>
</dbReference>
<evidence type="ECO:0000256" key="9">
    <source>
        <dbReference type="ARBA" id="ARBA00023242"/>
    </source>
</evidence>
<feature type="domain" description="Helicase C-terminal" evidence="15">
    <location>
        <begin position="28"/>
        <end position="179"/>
    </location>
</feature>
<dbReference type="InterPro" id="IPR001650">
    <property type="entry name" value="Helicase_C-like"/>
</dbReference>
<dbReference type="InterPro" id="IPR018982">
    <property type="entry name" value="RQC_domain"/>
</dbReference>
<comment type="catalytic activity">
    <reaction evidence="10 12">
        <text>Couples ATP hydrolysis with the unwinding of duplex DNA by translocating in the 3'-5' direction.</text>
        <dbReference type="EC" id="5.6.2.4"/>
    </reaction>
</comment>
<dbReference type="SUPFAM" id="SSF47819">
    <property type="entry name" value="HRDC-like"/>
    <property type="match status" value="1"/>
</dbReference>
<accession>A0A8J9Y2Z4</accession>
<dbReference type="Gene3D" id="3.40.50.300">
    <property type="entry name" value="P-loop containing nucleotide triphosphate hydrolases"/>
    <property type="match status" value="1"/>
</dbReference>
<dbReference type="GO" id="GO:0009378">
    <property type="term" value="F:four-way junction helicase activity"/>
    <property type="evidence" value="ECO:0007669"/>
    <property type="project" value="TreeGrafter"/>
</dbReference>
<evidence type="ECO:0000256" key="6">
    <source>
        <dbReference type="ARBA" id="ARBA00022840"/>
    </source>
</evidence>
<evidence type="ECO:0000256" key="10">
    <source>
        <dbReference type="ARBA" id="ARBA00034617"/>
    </source>
</evidence>
<sequence length="529" mass="59430">MKRCERFLSSFNRPNLFYTILDKKSKSFYQNVVDVIRTEYAGKSGIVYCLSRKDCEKLAAVLQEKKVKAAAYHGRLVDSKRKEVQLGWIADDYAVICATTAFGMGIDKADVRFVIHHSLPISVEGYYQETGRAGRDGARADCLLYYNYGDIVRYYRLMDDEPKTHKGTEARAVHDENLSHMKSICEDPTGCRRVEVLAYLGEEFQKEKCGEGGAPCDNCTKTTEYQSIDVTEECVGLARFMNSSQSTYKLLNIVSALRGSTPSPIPDLQNTPIPGRWKEWPASDVRRLLKKMVADKYLREFTAPSSNGFVYTYYTYVAIEPNYENLISGRCRVMFDMTKIQRKKNVPAPNIVTNNIVTDIQIQITKIKDRCYADLFEACKKMASKQGSDCTVSKVCPMITMRKMAEELPETEAKMLNMPHVTRDRYDKYARHLLEITSKYAIKKRDVLEKQNAVESGFKDEPSTSGSADRGGAPSRSKSRGASRGVAKSASKSKRVASARASGVGRGVSLGAMPLLRTTEAPHNVNKLF</sequence>
<keyword evidence="5 12" id="KW-0347">Helicase</keyword>
<dbReference type="InterPro" id="IPR002121">
    <property type="entry name" value="HRDC_dom"/>
</dbReference>
<keyword evidence="7" id="KW-0238">DNA-binding</keyword>
<evidence type="ECO:0000256" key="5">
    <source>
        <dbReference type="ARBA" id="ARBA00022806"/>
    </source>
</evidence>
<dbReference type="GO" id="GO:0005634">
    <property type="term" value="C:nucleus"/>
    <property type="evidence" value="ECO:0007669"/>
    <property type="project" value="UniProtKB-SubCell"/>
</dbReference>
<evidence type="ECO:0000256" key="4">
    <source>
        <dbReference type="ARBA" id="ARBA00022801"/>
    </source>
</evidence>
<dbReference type="InterPro" id="IPR032284">
    <property type="entry name" value="RecQ_Zn-bd"/>
</dbReference>
<dbReference type="GO" id="GO:0005737">
    <property type="term" value="C:cytoplasm"/>
    <property type="evidence" value="ECO:0007669"/>
    <property type="project" value="TreeGrafter"/>
</dbReference>
<dbReference type="SMART" id="SM00490">
    <property type="entry name" value="HELICc"/>
    <property type="match status" value="1"/>
</dbReference>
<dbReference type="PROSITE" id="PS50967">
    <property type="entry name" value="HRDC"/>
    <property type="match status" value="1"/>
</dbReference>
<evidence type="ECO:0000256" key="12">
    <source>
        <dbReference type="RuleBase" id="RU364117"/>
    </source>
</evidence>
<dbReference type="OrthoDB" id="10261556at2759"/>
<dbReference type="Pfam" id="PF00271">
    <property type="entry name" value="Helicase_C"/>
    <property type="match status" value="1"/>
</dbReference>
<keyword evidence="3 12" id="KW-0547">Nucleotide-binding</keyword>
<keyword evidence="4 12" id="KW-0378">Hydrolase</keyword>
<dbReference type="PROSITE" id="PS51194">
    <property type="entry name" value="HELICASE_CTER"/>
    <property type="match status" value="1"/>
</dbReference>
<dbReference type="EC" id="5.6.2.4" evidence="12"/>
<dbReference type="CDD" id="cd18794">
    <property type="entry name" value="SF2_C_RecQ"/>
    <property type="match status" value="1"/>
</dbReference>
<keyword evidence="8" id="KW-0413">Isomerase</keyword>
<evidence type="ECO:0000256" key="3">
    <source>
        <dbReference type="ARBA" id="ARBA00022741"/>
    </source>
</evidence>
<keyword evidence="6 12" id="KW-0067">ATP-binding</keyword>
<dbReference type="InterPro" id="IPR004589">
    <property type="entry name" value="DNA_helicase_ATP-dep_RecQ"/>
</dbReference>
<evidence type="ECO:0000256" key="7">
    <source>
        <dbReference type="ARBA" id="ARBA00023125"/>
    </source>
</evidence>
<gene>
    <name evidence="16" type="ORF">BINO364_LOCUS3600</name>
</gene>
<organism evidence="16 17">
    <name type="scientific">Brenthis ino</name>
    <name type="common">lesser marbled fritillary</name>
    <dbReference type="NCBI Taxonomy" id="405034"/>
    <lineage>
        <taxon>Eukaryota</taxon>
        <taxon>Metazoa</taxon>
        <taxon>Ecdysozoa</taxon>
        <taxon>Arthropoda</taxon>
        <taxon>Hexapoda</taxon>
        <taxon>Insecta</taxon>
        <taxon>Pterygota</taxon>
        <taxon>Neoptera</taxon>
        <taxon>Endopterygota</taxon>
        <taxon>Lepidoptera</taxon>
        <taxon>Glossata</taxon>
        <taxon>Ditrysia</taxon>
        <taxon>Papilionoidea</taxon>
        <taxon>Nymphalidae</taxon>
        <taxon>Heliconiinae</taxon>
        <taxon>Argynnini</taxon>
        <taxon>Brenthis</taxon>
    </lineage>
</organism>
<evidence type="ECO:0000259" key="15">
    <source>
        <dbReference type="PROSITE" id="PS51194"/>
    </source>
</evidence>
<comment type="similarity">
    <text evidence="2 12">Belongs to the helicase family. RecQ subfamily.</text>
</comment>
<dbReference type="Gene3D" id="1.10.10.10">
    <property type="entry name" value="Winged helix-like DNA-binding domain superfamily/Winged helix DNA-binding domain"/>
    <property type="match status" value="1"/>
</dbReference>
<evidence type="ECO:0000256" key="1">
    <source>
        <dbReference type="ARBA" id="ARBA00004123"/>
    </source>
</evidence>
<dbReference type="Pfam" id="PF00570">
    <property type="entry name" value="HRDC"/>
    <property type="match status" value="1"/>
</dbReference>